<name>A0AAJ4CME9_PROMI</name>
<dbReference type="NCBIfam" id="NF040487">
    <property type="entry name" value="T3SS_CigR_fam"/>
    <property type="match status" value="1"/>
</dbReference>
<reference evidence="3 4" key="1">
    <citation type="submission" date="2017-05" db="EMBL/GenBank/DDBJ databases">
        <title>Whole genome sequencing of Proteus mirabilis AR_0155.</title>
        <authorList>
            <person name="Conlan S."/>
            <person name="Thomas P.J."/>
            <person name="Mullikin J."/>
            <person name="Frank K.M."/>
            <person name="Segre J.A."/>
        </authorList>
    </citation>
    <scope>NUCLEOTIDE SEQUENCE [LARGE SCALE GENOMIC DNA]</scope>
    <source>
        <strain evidence="3 4">AR_0155</strain>
    </source>
</reference>
<proteinExistence type="predicted"/>
<accession>A0AAJ4CME9</accession>
<dbReference type="EMBL" id="CP021694">
    <property type="protein sequence ID" value="ARX35388.1"/>
    <property type="molecule type" value="Genomic_DNA"/>
</dbReference>
<feature type="signal peptide" evidence="2">
    <location>
        <begin position="1"/>
        <end position="25"/>
    </location>
</feature>
<sequence length="166" mass="17728">MKIPTLLKHGLIATLTFMVSLNSFADPGNGKGNGNGNGNPHSHQNQRGNNGFNKGHQNVNQQDGFSSQLRIDSRGGLSVSITYDDARALAIKNNLTGYKGLPPGIAKNLTRGKPLPPGIAKKAVPSIMLSQLPHYDGYEWQIVGNDLVLIAITTSIIASVINNVFD</sequence>
<dbReference type="Proteomes" id="UP000195540">
    <property type="component" value="Chromosome"/>
</dbReference>
<dbReference type="Gene3D" id="3.10.450.160">
    <property type="entry name" value="inner membrane protein cigr"/>
    <property type="match status" value="1"/>
</dbReference>
<evidence type="ECO:0000313" key="3">
    <source>
        <dbReference type="EMBL" id="ARX35388.1"/>
    </source>
</evidence>
<keyword evidence="2" id="KW-0732">Signal</keyword>
<feature type="region of interest" description="Disordered" evidence="1">
    <location>
        <begin position="28"/>
        <end position="61"/>
    </location>
</feature>
<feature type="chain" id="PRO_5044168424" description="RcnB family protein" evidence="2">
    <location>
        <begin position="26"/>
        <end position="166"/>
    </location>
</feature>
<feature type="compositionally biased region" description="Polar residues" evidence="1">
    <location>
        <begin position="40"/>
        <end position="61"/>
    </location>
</feature>
<dbReference type="AlphaFoldDB" id="A0AAJ4CME9"/>
<evidence type="ECO:0000313" key="4">
    <source>
        <dbReference type="Proteomes" id="UP000195540"/>
    </source>
</evidence>
<organism evidence="3 4">
    <name type="scientific">Proteus mirabilis</name>
    <dbReference type="NCBI Taxonomy" id="584"/>
    <lineage>
        <taxon>Bacteria</taxon>
        <taxon>Pseudomonadati</taxon>
        <taxon>Pseudomonadota</taxon>
        <taxon>Gammaproteobacteria</taxon>
        <taxon>Enterobacterales</taxon>
        <taxon>Morganellaceae</taxon>
        <taxon>Proteus</taxon>
    </lineage>
</organism>
<evidence type="ECO:0000256" key="2">
    <source>
        <dbReference type="SAM" id="SignalP"/>
    </source>
</evidence>
<dbReference type="RefSeq" id="WP_004247792.1">
    <property type="nucleotide sequence ID" value="NZ_AP026827.1"/>
</dbReference>
<gene>
    <name evidence="3" type="ORF">AM402_14890</name>
</gene>
<evidence type="ECO:0000256" key="1">
    <source>
        <dbReference type="SAM" id="MobiDB-lite"/>
    </source>
</evidence>
<protein>
    <recommendedName>
        <fullName evidence="5">RcnB family protein</fullName>
    </recommendedName>
</protein>
<evidence type="ECO:0008006" key="5">
    <source>
        <dbReference type="Google" id="ProtNLM"/>
    </source>
</evidence>